<evidence type="ECO:0000313" key="2">
    <source>
        <dbReference type="Proteomes" id="UP000315226"/>
    </source>
</evidence>
<keyword evidence="2" id="KW-1185">Reference proteome</keyword>
<organism evidence="1 2">
    <name type="scientific">Streptomyces gardneri</name>
    <dbReference type="NCBI Taxonomy" id="66892"/>
    <lineage>
        <taxon>Bacteria</taxon>
        <taxon>Bacillati</taxon>
        <taxon>Actinomycetota</taxon>
        <taxon>Actinomycetes</taxon>
        <taxon>Kitasatosporales</taxon>
        <taxon>Streptomycetaceae</taxon>
        <taxon>Streptomyces</taxon>
    </lineage>
</organism>
<reference evidence="1 2" key="1">
    <citation type="submission" date="2019-06" db="EMBL/GenBank/DDBJ databases">
        <title>Whole genome shotgun sequence of Streptomyces gardneri NBRC 12865.</title>
        <authorList>
            <person name="Hosoyama A."/>
            <person name="Uohara A."/>
            <person name="Ohji S."/>
            <person name="Ichikawa N."/>
        </authorList>
    </citation>
    <scope>NUCLEOTIDE SEQUENCE [LARGE SCALE GENOMIC DNA]</scope>
    <source>
        <strain evidence="1 2">NBRC 12865</strain>
    </source>
</reference>
<proteinExistence type="predicted"/>
<dbReference type="EMBL" id="BJMN01000004">
    <property type="protein sequence ID" value="GEB54888.1"/>
    <property type="molecule type" value="Genomic_DNA"/>
</dbReference>
<name>A0A4Y3RDD7_9ACTN</name>
<protein>
    <submittedName>
        <fullName evidence="1">Uncharacterized protein</fullName>
    </submittedName>
</protein>
<comment type="caution">
    <text evidence="1">The sequence shown here is derived from an EMBL/GenBank/DDBJ whole genome shotgun (WGS) entry which is preliminary data.</text>
</comment>
<gene>
    <name evidence="1" type="ORF">SGA01_04930</name>
</gene>
<sequence length="54" mass="5850">MPSAWLPRCLDEQGAQAVQADGVEVEKGRREQAADLGLEELNRIPTGNCVAQLD</sequence>
<evidence type="ECO:0000313" key="1">
    <source>
        <dbReference type="EMBL" id="GEB54888.1"/>
    </source>
</evidence>
<accession>A0A4Y3RDD7</accession>
<dbReference type="AlphaFoldDB" id="A0A4Y3RDD7"/>
<dbReference type="Proteomes" id="UP000315226">
    <property type="component" value="Unassembled WGS sequence"/>
</dbReference>